<sequence length="364" mass="39775">MKILVAPNAFKGALDALEAAKIIKAELEQRDPYFNIEISPIADGGDGTCDLLGSALGLEKVEVITLDAIGRSKLGYYYWDRYKQLAFIDVSIVSGIKVLNKNQINPFIASTYGTGLLIKDAIARGVVQVYLGLGGSASIDLGIGILQALGFSFLDDKGRALIPFTDSFFTKISHIQRPIQASKIRFTCICDVSNSFFGANGAVKTFGPQKGLPISEIEEFETKSKRITDLLSLKTLKDIPDSFGFGAAGGIAYGLSYFYPVEIEAGSSWFFNIINLEEKIKHCDTVITGEGIYDRQSKDGKGCFELLRLAKKFNKKSILITSKVEGIEPDFDQVILLPYLDFNSGNFKDLARGNLKSALANIEI</sequence>
<comment type="similarity">
    <text evidence="1 4">Belongs to the glycerate kinase type-1 family.</text>
</comment>
<dbReference type="InterPro" id="IPR004381">
    <property type="entry name" value="Glycerate_kinase"/>
</dbReference>
<keyword evidence="3 4" id="KW-0418">Kinase</keyword>
<proteinExistence type="inferred from homology"/>
<dbReference type="Proteomes" id="UP000198480">
    <property type="component" value="Unassembled WGS sequence"/>
</dbReference>
<dbReference type="RefSeq" id="WP_089239668.1">
    <property type="nucleotide sequence ID" value="NZ_FZOK01000006.1"/>
</dbReference>
<dbReference type="InterPro" id="IPR018197">
    <property type="entry name" value="Glycerate_kinase_RE-like"/>
</dbReference>
<dbReference type="AlphaFoldDB" id="A0A239D656"/>
<accession>A0A239D656</accession>
<dbReference type="SUPFAM" id="SSF110738">
    <property type="entry name" value="Glycerate kinase I"/>
    <property type="match status" value="1"/>
</dbReference>
<protein>
    <submittedName>
        <fullName evidence="5">Glycerate kinase</fullName>
    </submittedName>
</protein>
<evidence type="ECO:0000313" key="6">
    <source>
        <dbReference type="Proteomes" id="UP000198480"/>
    </source>
</evidence>
<evidence type="ECO:0000256" key="4">
    <source>
        <dbReference type="PIRNR" id="PIRNR006078"/>
    </source>
</evidence>
<dbReference type="NCBIfam" id="TIGR00045">
    <property type="entry name" value="glycerate kinase"/>
    <property type="match status" value="1"/>
</dbReference>
<organism evidence="5 6">
    <name type="scientific">Belliella buryatensis</name>
    <dbReference type="NCBI Taxonomy" id="1500549"/>
    <lineage>
        <taxon>Bacteria</taxon>
        <taxon>Pseudomonadati</taxon>
        <taxon>Bacteroidota</taxon>
        <taxon>Cytophagia</taxon>
        <taxon>Cytophagales</taxon>
        <taxon>Cyclobacteriaceae</taxon>
        <taxon>Belliella</taxon>
    </lineage>
</organism>
<dbReference type="PANTHER" id="PTHR21599:SF0">
    <property type="entry name" value="GLYCERATE KINASE"/>
    <property type="match status" value="1"/>
</dbReference>
<evidence type="ECO:0000313" key="5">
    <source>
        <dbReference type="EMBL" id="SNS27063.1"/>
    </source>
</evidence>
<dbReference type="GO" id="GO:0008887">
    <property type="term" value="F:glycerate kinase activity"/>
    <property type="evidence" value="ECO:0007669"/>
    <property type="project" value="UniProtKB-UniRule"/>
</dbReference>
<gene>
    <name evidence="5" type="ORF">SAMN06295967_106108</name>
</gene>
<dbReference type="EMBL" id="FZOK01000006">
    <property type="protein sequence ID" value="SNS27063.1"/>
    <property type="molecule type" value="Genomic_DNA"/>
</dbReference>
<dbReference type="PANTHER" id="PTHR21599">
    <property type="entry name" value="GLYCERATE KINASE"/>
    <property type="match status" value="1"/>
</dbReference>
<dbReference type="OrthoDB" id="9774290at2"/>
<keyword evidence="2 4" id="KW-0808">Transferase</keyword>
<dbReference type="PIRSF" id="PIRSF006078">
    <property type="entry name" value="GlxK"/>
    <property type="match status" value="1"/>
</dbReference>
<dbReference type="Gene3D" id="3.90.1510.10">
    <property type="entry name" value="Glycerate kinase, domain 2"/>
    <property type="match status" value="1"/>
</dbReference>
<evidence type="ECO:0000256" key="3">
    <source>
        <dbReference type="ARBA" id="ARBA00022777"/>
    </source>
</evidence>
<evidence type="ECO:0000256" key="1">
    <source>
        <dbReference type="ARBA" id="ARBA00006284"/>
    </source>
</evidence>
<reference evidence="6" key="1">
    <citation type="submission" date="2017-06" db="EMBL/GenBank/DDBJ databases">
        <authorList>
            <person name="Varghese N."/>
            <person name="Submissions S."/>
        </authorList>
    </citation>
    <scope>NUCLEOTIDE SEQUENCE [LARGE SCALE GENOMIC DNA]</scope>
    <source>
        <strain evidence="6">5C</strain>
    </source>
</reference>
<dbReference type="Gene3D" id="3.40.50.10350">
    <property type="entry name" value="Glycerate kinase, domain 1"/>
    <property type="match status" value="1"/>
</dbReference>
<name>A0A239D656_9BACT</name>
<dbReference type="InterPro" id="IPR036129">
    <property type="entry name" value="Glycerate_kinase_sf"/>
</dbReference>
<dbReference type="Pfam" id="PF02595">
    <property type="entry name" value="Gly_kinase"/>
    <property type="match status" value="1"/>
</dbReference>
<keyword evidence="6" id="KW-1185">Reference proteome</keyword>
<dbReference type="InterPro" id="IPR018193">
    <property type="entry name" value="Glyc_kinase_flavodox-like_fold"/>
</dbReference>
<dbReference type="GO" id="GO:0031388">
    <property type="term" value="P:organic acid phosphorylation"/>
    <property type="evidence" value="ECO:0007669"/>
    <property type="project" value="UniProtKB-UniRule"/>
</dbReference>
<evidence type="ECO:0000256" key="2">
    <source>
        <dbReference type="ARBA" id="ARBA00022679"/>
    </source>
</evidence>